<keyword evidence="2" id="KW-1185">Reference proteome</keyword>
<organism evidence="1 2">
    <name type="scientific">Pseudomonas vancouverensis</name>
    <dbReference type="NCBI Taxonomy" id="95300"/>
    <lineage>
        <taxon>Bacteria</taxon>
        <taxon>Pseudomonadati</taxon>
        <taxon>Pseudomonadota</taxon>
        <taxon>Gammaproteobacteria</taxon>
        <taxon>Pseudomonadales</taxon>
        <taxon>Pseudomonadaceae</taxon>
        <taxon>Pseudomonas</taxon>
    </lineage>
</organism>
<reference evidence="2" key="1">
    <citation type="journal article" date="2019" name="bioRxiv">
        <title>Bacterially produced spermidine induces plant systemic susceptibility to pathogens.</title>
        <authorList>
            <person name="Melnyk R.A."/>
            <person name="Beskrovnaya P.A."/>
            <person name="Liu Z."/>
            <person name="Song Y."/>
            <person name="Haney C.H."/>
        </authorList>
    </citation>
    <scope>NUCLEOTIDE SEQUENCE [LARGE SCALE GENOMIC DNA]</scope>
    <source>
        <strain evidence="2">Dha-51</strain>
    </source>
</reference>
<gene>
    <name evidence="1" type="ORF">EIY72_27715</name>
</gene>
<sequence length="78" mass="8400">MGASLLAIASSQAALMLNVRSPSRASSLPQITTLIFRKSALNPPLAEAFPEQEILTSAPHDRYAHLSGVQFWSLSTAY</sequence>
<protein>
    <submittedName>
        <fullName evidence="1">Uncharacterized protein</fullName>
    </submittedName>
</protein>
<comment type="caution">
    <text evidence="1">The sequence shown here is derived from an EMBL/GenBank/DDBJ whole genome shotgun (WGS) entry which is preliminary data.</text>
</comment>
<accession>A0A4R4JRI2</accession>
<evidence type="ECO:0000313" key="2">
    <source>
        <dbReference type="Proteomes" id="UP000295254"/>
    </source>
</evidence>
<evidence type="ECO:0000313" key="1">
    <source>
        <dbReference type="EMBL" id="TDB56586.1"/>
    </source>
</evidence>
<name>A0A4R4JRI2_PSEVA</name>
<dbReference type="AlphaFoldDB" id="A0A4R4JRI2"/>
<dbReference type="Proteomes" id="UP000295254">
    <property type="component" value="Unassembled WGS sequence"/>
</dbReference>
<dbReference type="EMBL" id="RRZK01000036">
    <property type="protein sequence ID" value="TDB56586.1"/>
    <property type="molecule type" value="Genomic_DNA"/>
</dbReference>
<proteinExistence type="predicted"/>